<feature type="transmembrane region" description="Helical" evidence="2">
    <location>
        <begin position="52"/>
        <end position="73"/>
    </location>
</feature>
<dbReference type="Proteomes" id="UP000262969">
    <property type="component" value="Unassembled WGS sequence"/>
</dbReference>
<accession>A0A3D2X727</accession>
<keyword evidence="2" id="KW-1133">Transmembrane helix</keyword>
<name>A0A3D2X727_9FIRM</name>
<evidence type="ECO:0000256" key="2">
    <source>
        <dbReference type="SAM" id="Phobius"/>
    </source>
</evidence>
<sequence>MFDNIQKTIKSLAKLIFWLSFIIGILWGIYIIDFNAKLNYRHNFYDLKVKLSLLSPVMLFFVGAVSSFLIYGFGEIIEVLKNIDNKLNGNIDTNNSRYDRTTNSTENNIEQDSSYM</sequence>
<dbReference type="AlphaFoldDB" id="A0A3D2X727"/>
<evidence type="ECO:0000313" key="3">
    <source>
        <dbReference type="EMBL" id="HCL02433.1"/>
    </source>
</evidence>
<reference evidence="3 4" key="1">
    <citation type="journal article" date="2018" name="Nat. Biotechnol.">
        <title>A standardized bacterial taxonomy based on genome phylogeny substantially revises the tree of life.</title>
        <authorList>
            <person name="Parks D.H."/>
            <person name="Chuvochina M."/>
            <person name="Waite D.W."/>
            <person name="Rinke C."/>
            <person name="Skarshewski A."/>
            <person name="Chaumeil P.A."/>
            <person name="Hugenholtz P."/>
        </authorList>
    </citation>
    <scope>NUCLEOTIDE SEQUENCE [LARGE SCALE GENOMIC DNA]</scope>
    <source>
        <strain evidence="3">UBA11728</strain>
    </source>
</reference>
<gene>
    <name evidence="3" type="ORF">DHW61_08460</name>
</gene>
<organism evidence="3 4">
    <name type="scientific">Lachnoclostridium phytofermentans</name>
    <dbReference type="NCBI Taxonomy" id="66219"/>
    <lineage>
        <taxon>Bacteria</taxon>
        <taxon>Bacillati</taxon>
        <taxon>Bacillota</taxon>
        <taxon>Clostridia</taxon>
        <taxon>Lachnospirales</taxon>
        <taxon>Lachnospiraceae</taxon>
    </lineage>
</organism>
<evidence type="ECO:0000256" key="1">
    <source>
        <dbReference type="SAM" id="MobiDB-lite"/>
    </source>
</evidence>
<keyword evidence="2" id="KW-0812">Transmembrane</keyword>
<keyword evidence="2" id="KW-0472">Membrane</keyword>
<proteinExistence type="predicted"/>
<feature type="transmembrane region" description="Helical" evidence="2">
    <location>
        <begin position="12"/>
        <end position="32"/>
    </location>
</feature>
<evidence type="ECO:0000313" key="4">
    <source>
        <dbReference type="Proteomes" id="UP000262969"/>
    </source>
</evidence>
<dbReference type="EMBL" id="DPVV01000278">
    <property type="protein sequence ID" value="HCL02433.1"/>
    <property type="molecule type" value="Genomic_DNA"/>
</dbReference>
<feature type="region of interest" description="Disordered" evidence="1">
    <location>
        <begin position="89"/>
        <end position="116"/>
    </location>
</feature>
<protein>
    <submittedName>
        <fullName evidence="3">Uncharacterized protein</fullName>
    </submittedName>
</protein>
<comment type="caution">
    <text evidence="3">The sequence shown here is derived from an EMBL/GenBank/DDBJ whole genome shotgun (WGS) entry which is preliminary data.</text>
</comment>